<sequence>MNWNWRTTLLGVALFAAAAISGWSAWKQRARPAAAAVQESGADYILRDFELIALDKQSGKESMTLRAPEMHRNRVDQTADITTPVFLMPDNANLPWTLRSKTGWLNPDGTQLRLRGDVEGDSPTGGATPPTTFRTQSLDVFPQQNIAKTDAPVTMTRPGIMQSGVGFEADLKSRQYKLLSQVKTRYEPNAAR</sequence>
<dbReference type="InterPro" id="IPR010664">
    <property type="entry name" value="LipoPS_assembly_LptC-rel"/>
</dbReference>
<keyword evidence="3 6" id="KW-0812">Transmembrane</keyword>
<dbReference type="HAMAP" id="MF_01915">
    <property type="entry name" value="LPS_assembly_LptC"/>
    <property type="match status" value="1"/>
</dbReference>
<evidence type="ECO:0000256" key="1">
    <source>
        <dbReference type="ARBA" id="ARBA00022475"/>
    </source>
</evidence>
<dbReference type="GO" id="GO:0015221">
    <property type="term" value="F:lipopolysaccharide transmembrane transporter activity"/>
    <property type="evidence" value="ECO:0007669"/>
    <property type="project" value="InterPro"/>
</dbReference>
<organism evidence="7 8">
    <name type="scientific">Xanthomonas vasicola pv. vasculorum</name>
    <dbReference type="NCBI Taxonomy" id="325776"/>
    <lineage>
        <taxon>Bacteria</taxon>
        <taxon>Pseudomonadati</taxon>
        <taxon>Pseudomonadota</taxon>
        <taxon>Gammaproteobacteria</taxon>
        <taxon>Lysobacterales</taxon>
        <taxon>Lysobacteraceae</taxon>
        <taxon>Xanthomonas</taxon>
    </lineage>
</organism>
<evidence type="ECO:0000256" key="6">
    <source>
        <dbReference type="HAMAP-Rule" id="MF_01915"/>
    </source>
</evidence>
<evidence type="ECO:0000313" key="7">
    <source>
        <dbReference type="EMBL" id="RNL03893.1"/>
    </source>
</evidence>
<dbReference type="GO" id="GO:0043165">
    <property type="term" value="P:Gram-negative-bacterium-type cell outer membrane assembly"/>
    <property type="evidence" value="ECO:0007669"/>
    <property type="project" value="UniProtKB-UniRule"/>
</dbReference>
<dbReference type="EMBL" id="PYTT01000074">
    <property type="protein sequence ID" value="RNL03893.1"/>
    <property type="molecule type" value="Genomic_DNA"/>
</dbReference>
<dbReference type="AlphaFoldDB" id="A0AAE8F886"/>
<evidence type="ECO:0000256" key="2">
    <source>
        <dbReference type="ARBA" id="ARBA00022519"/>
    </source>
</evidence>
<protein>
    <recommendedName>
        <fullName evidence="6">Lipopolysaccharide export system protein LptC</fullName>
    </recommendedName>
</protein>
<keyword evidence="2 6" id="KW-0997">Cell inner membrane</keyword>
<keyword evidence="1 6" id="KW-1003">Cell membrane</keyword>
<dbReference type="PANTHER" id="PTHR37481">
    <property type="entry name" value="LIPOPOLYSACCHARIDE EXPORT SYSTEM PROTEIN LPTC"/>
    <property type="match status" value="1"/>
</dbReference>
<comment type="subunit">
    <text evidence="6">Component of the lipopolysaccharide transport and assembly complex. Interacts with LptA and the LptBFG transporter complex.</text>
</comment>
<evidence type="ECO:0000256" key="5">
    <source>
        <dbReference type="ARBA" id="ARBA00023136"/>
    </source>
</evidence>
<comment type="caution">
    <text evidence="7">The sequence shown here is derived from an EMBL/GenBank/DDBJ whole genome shotgun (WGS) entry which is preliminary data.</text>
</comment>
<dbReference type="KEGG" id="xva:C7V42_15165"/>
<comment type="subcellular location">
    <subcellularLocation>
        <location evidence="6">Cell inner membrane</location>
        <topology evidence="6">Single-pass membrane protein</topology>
    </subcellularLocation>
</comment>
<reference evidence="7 8" key="1">
    <citation type="submission" date="2018-03" db="EMBL/GenBank/DDBJ databases">
        <authorList>
            <person name="Wu G."/>
        </authorList>
    </citation>
    <scope>NUCLEOTIDE SEQUENCE [LARGE SCALE GENOMIC DNA]</scope>
    <source>
        <strain evidence="7 8">SAM-118</strain>
    </source>
</reference>
<comment type="function">
    <text evidence="6">Involved in the assembly of lipopolysaccharide (LPS). Required for the translocation of LPS from the inner membrane to the outer membrane. Facilitates the transfer of LPS from the inner membrane to the periplasmic protein LptA. Could be a docking site for LptA.</text>
</comment>
<evidence type="ECO:0000256" key="4">
    <source>
        <dbReference type="ARBA" id="ARBA00022989"/>
    </source>
</evidence>
<evidence type="ECO:0000256" key="3">
    <source>
        <dbReference type="ARBA" id="ARBA00022692"/>
    </source>
</evidence>
<gene>
    <name evidence="6 7" type="primary">lptC</name>
    <name evidence="7" type="ORF">C9386_08095</name>
</gene>
<evidence type="ECO:0000313" key="8">
    <source>
        <dbReference type="Proteomes" id="UP000284283"/>
    </source>
</evidence>
<dbReference type="GO" id="GO:0017089">
    <property type="term" value="F:glycolipid transfer activity"/>
    <property type="evidence" value="ECO:0007669"/>
    <property type="project" value="TreeGrafter"/>
</dbReference>
<dbReference type="Gene3D" id="2.60.450.10">
    <property type="entry name" value="Lipopolysaccharide (LPS) transport protein A like domain"/>
    <property type="match status" value="1"/>
</dbReference>
<dbReference type="Proteomes" id="UP000284283">
    <property type="component" value="Unassembled WGS sequence"/>
</dbReference>
<dbReference type="GO" id="GO:0030288">
    <property type="term" value="C:outer membrane-bounded periplasmic space"/>
    <property type="evidence" value="ECO:0007669"/>
    <property type="project" value="TreeGrafter"/>
</dbReference>
<dbReference type="InterPro" id="IPR026265">
    <property type="entry name" value="LptC"/>
</dbReference>
<name>A0AAE8F886_XANVA</name>
<keyword evidence="5 6" id="KW-0472">Membrane</keyword>
<comment type="similarity">
    <text evidence="6">Belongs to the LptC family.</text>
</comment>
<dbReference type="NCBIfam" id="TIGR04409">
    <property type="entry name" value="LptC_YrbK"/>
    <property type="match status" value="1"/>
</dbReference>
<dbReference type="RefSeq" id="WP_087910840.1">
    <property type="nucleotide sequence ID" value="NZ_CP025272.1"/>
</dbReference>
<dbReference type="GO" id="GO:0005886">
    <property type="term" value="C:plasma membrane"/>
    <property type="evidence" value="ECO:0007669"/>
    <property type="project" value="UniProtKB-SubCell"/>
</dbReference>
<proteinExistence type="inferred from homology"/>
<dbReference type="InterPro" id="IPR052363">
    <property type="entry name" value="LPS_export_LptC"/>
</dbReference>
<keyword evidence="4 6" id="KW-1133">Transmembrane helix</keyword>
<accession>A0AAE8F886</accession>
<dbReference type="Pfam" id="PF06835">
    <property type="entry name" value="LptC"/>
    <property type="match status" value="1"/>
</dbReference>
<dbReference type="PANTHER" id="PTHR37481:SF1">
    <property type="entry name" value="LIPOPOLYSACCHARIDE EXPORT SYSTEM PROTEIN LPTC"/>
    <property type="match status" value="1"/>
</dbReference>